<dbReference type="InterPro" id="IPR036047">
    <property type="entry name" value="F-box-like_dom_sf"/>
</dbReference>
<proteinExistence type="predicted"/>
<protein>
    <recommendedName>
        <fullName evidence="2">F-box domain-containing protein</fullName>
    </recommendedName>
</protein>
<name>A0ABD3F436_9STRA</name>
<evidence type="ECO:0000256" key="1">
    <source>
        <dbReference type="SAM" id="MobiDB-lite"/>
    </source>
</evidence>
<dbReference type="PROSITE" id="PS50181">
    <property type="entry name" value="FBOX"/>
    <property type="match status" value="1"/>
</dbReference>
<feature type="compositionally biased region" description="Low complexity" evidence="1">
    <location>
        <begin position="22"/>
        <end position="31"/>
    </location>
</feature>
<feature type="region of interest" description="Disordered" evidence="1">
    <location>
        <begin position="1"/>
        <end position="53"/>
    </location>
</feature>
<reference evidence="3 4" key="1">
    <citation type="submission" date="2024-09" db="EMBL/GenBank/DDBJ databases">
        <title>Genome sequencing and assembly of Phytophthora oleae, isolate VK10A, causative agent of rot of olive drupes.</title>
        <authorList>
            <person name="Conti Taguali S."/>
            <person name="Riolo M."/>
            <person name="La Spada F."/>
            <person name="Cacciola S.O."/>
            <person name="Dionisio G."/>
        </authorList>
    </citation>
    <scope>NUCLEOTIDE SEQUENCE [LARGE SCALE GENOMIC DNA]</scope>
    <source>
        <strain evidence="3 4">VK10A</strain>
    </source>
</reference>
<accession>A0ABD3F436</accession>
<feature type="domain" description="F-box" evidence="2">
    <location>
        <begin position="53"/>
        <end position="103"/>
    </location>
</feature>
<organism evidence="3 4">
    <name type="scientific">Phytophthora oleae</name>
    <dbReference type="NCBI Taxonomy" id="2107226"/>
    <lineage>
        <taxon>Eukaryota</taxon>
        <taxon>Sar</taxon>
        <taxon>Stramenopiles</taxon>
        <taxon>Oomycota</taxon>
        <taxon>Peronosporomycetes</taxon>
        <taxon>Peronosporales</taxon>
        <taxon>Peronosporaceae</taxon>
        <taxon>Phytophthora</taxon>
    </lineage>
</organism>
<dbReference type="SUPFAM" id="SSF81383">
    <property type="entry name" value="F-box domain"/>
    <property type="match status" value="1"/>
</dbReference>
<dbReference type="InterPro" id="IPR001810">
    <property type="entry name" value="F-box_dom"/>
</dbReference>
<evidence type="ECO:0000313" key="3">
    <source>
        <dbReference type="EMBL" id="KAL3661578.1"/>
    </source>
</evidence>
<dbReference type="EMBL" id="JBIMZQ010000035">
    <property type="protein sequence ID" value="KAL3661578.1"/>
    <property type="molecule type" value="Genomic_DNA"/>
</dbReference>
<dbReference type="Proteomes" id="UP001632037">
    <property type="component" value="Unassembled WGS sequence"/>
</dbReference>
<comment type="caution">
    <text evidence="3">The sequence shown here is derived from an EMBL/GenBank/DDBJ whole genome shotgun (WGS) entry which is preliminary data.</text>
</comment>
<sequence length="557" mass="61408">MADGGVSRRSSRHGPQHSNPPSRSSTISTKSKASKSRNRQRSSPRIRSAIKAQSPATTLPADLWTRLLQFLTWRDTTAMLNVCSEWRNVLNSAKKLHPEWKATVLGPSSNGSESLELLRTNHLNWADTRFPPDLVLLSVASKDPSPWHSGGYWEEAIAAMEEAKLLPRTCRIVGIFTMNEVLGTSEEKEGEMDSSAVTLSISVAHLPETTVEMAEFDRKDLRRCQRGVELDNPFTELEKHESPSFLLFGVNDQSASQLIPVVEGWYPQSTVVGGVSPLIDRCVPLATYLGAPVHQKRKNRTGKRRSRPRGRVSFPSTMLLRFHGNIGIKSFSSSGYYPITPVIRCEVANEAEELAQVVTYDLVSTSPNASEEVPLHRIMDLLEPSERFAIEQEGRTLNIFSCSDSAPLDRLLSKSDVIPTAQIDRLEFIFWLQGGLMMLPSLSWLEGAYGILASHQPTRTSQALTEALQSTKEALSSLNERGFGAFIVAGALNDVEDLAHAMEVSQLCTEALNFNLGGCLVSSSIGPVAFPGDFRPLRTMTQVQIHTTCGAIFFTKA</sequence>
<dbReference type="AlphaFoldDB" id="A0ABD3F436"/>
<gene>
    <name evidence="3" type="ORF">V7S43_013338</name>
</gene>
<evidence type="ECO:0000259" key="2">
    <source>
        <dbReference type="PROSITE" id="PS50181"/>
    </source>
</evidence>
<keyword evidence="4" id="KW-1185">Reference proteome</keyword>
<feature type="compositionally biased region" description="Basic residues" evidence="1">
    <location>
        <begin position="32"/>
        <end position="44"/>
    </location>
</feature>
<evidence type="ECO:0000313" key="4">
    <source>
        <dbReference type="Proteomes" id="UP001632037"/>
    </source>
</evidence>